<feature type="domain" description="Sulfatase N-terminal" evidence="2">
    <location>
        <begin position="229"/>
        <end position="475"/>
    </location>
</feature>
<accession>A0ABY8Q1X6</accession>
<dbReference type="Pfam" id="PF00884">
    <property type="entry name" value="Sulfatase"/>
    <property type="match status" value="1"/>
</dbReference>
<name>A0ABY8Q1X6_9RHOB</name>
<keyword evidence="1" id="KW-0812">Transmembrane</keyword>
<organism evidence="3 4">
    <name type="scientific">Fuscovulum ytuae</name>
    <dbReference type="NCBI Taxonomy" id="3042299"/>
    <lineage>
        <taxon>Bacteria</taxon>
        <taxon>Pseudomonadati</taxon>
        <taxon>Pseudomonadota</taxon>
        <taxon>Alphaproteobacteria</taxon>
        <taxon>Rhodobacterales</taxon>
        <taxon>Paracoccaceae</taxon>
        <taxon>Fuscovulum</taxon>
    </lineage>
</organism>
<keyword evidence="1" id="KW-0472">Membrane</keyword>
<keyword evidence="4" id="KW-1185">Reference proteome</keyword>
<keyword evidence="1" id="KW-1133">Transmembrane helix</keyword>
<dbReference type="RefSeq" id="WP_281463873.1">
    <property type="nucleotide sequence ID" value="NZ_CP124535.1"/>
</dbReference>
<dbReference type="EMBL" id="CP124535">
    <property type="protein sequence ID" value="WGV14746.1"/>
    <property type="molecule type" value="Genomic_DNA"/>
</dbReference>
<gene>
    <name evidence="3" type="ORF">QF092_10605</name>
</gene>
<feature type="transmembrane region" description="Helical" evidence="1">
    <location>
        <begin position="29"/>
        <end position="49"/>
    </location>
</feature>
<dbReference type="Gene3D" id="3.40.720.10">
    <property type="entry name" value="Alkaline Phosphatase, subunit A"/>
    <property type="match status" value="1"/>
</dbReference>
<proteinExistence type="predicted"/>
<sequence length="538" mass="58176">MRKAFGLLVSALLLHLVLVQPNHPDAVTWRALILFPLELPALLLGLMLLGDGQAGRWIRRFLAGLLVLLIAVKVADMAMFVAFGRGFNPVGDRMLVGAGVNLLTGSAGALVAVAAVVGLVALVGGLYWALERAMAVWARAGLLRGTGLRRMAGGVALAVALVATYEVTAIMNRWPMPWNPPGAAFTARVAAEEVRLVWRSGAAMREFRAATEADPLRGRTDLLDRIDRDVVVVFIESYGRASVEGPLYAETTQGVLTKGQAALAARGVSMRSGYLTSSTRGGQSWLAHGTFSSGLRTNDQLRYQALLASGREGLFHIAQRAGFVTGAVMPAITMAWPEGEKMGFDHIFPAAELGYQGLPFNWVTMPDQYTLAAFDRLMGGAAEGRRFSQMVLISSHAPWVPVPRLVPWDQVGDGRVFNDMAQEGDPPAVVWRDPDRVRDQYRQAVAYSLEAVLDWLSRMDPAQMPLVMVLGDHQAAGFVAQEDRLDVPIHVIGPAALVERAAEWGFAPGLVPPRDQKALPMEAMRDRIVATYSSAAVP</sequence>
<evidence type="ECO:0000313" key="4">
    <source>
        <dbReference type="Proteomes" id="UP001230978"/>
    </source>
</evidence>
<feature type="transmembrane region" description="Helical" evidence="1">
    <location>
        <begin position="61"/>
        <end position="83"/>
    </location>
</feature>
<protein>
    <submittedName>
        <fullName evidence="3">Sulfatase</fullName>
    </submittedName>
</protein>
<evidence type="ECO:0000259" key="2">
    <source>
        <dbReference type="Pfam" id="PF00884"/>
    </source>
</evidence>
<evidence type="ECO:0000313" key="3">
    <source>
        <dbReference type="EMBL" id="WGV14746.1"/>
    </source>
</evidence>
<reference evidence="3 4" key="1">
    <citation type="submission" date="2023-04" db="EMBL/GenBank/DDBJ databases">
        <title>YMD61, complete Genome.</title>
        <authorList>
            <person name="Zhang J."/>
        </authorList>
    </citation>
    <scope>NUCLEOTIDE SEQUENCE [LARGE SCALE GENOMIC DNA]</scope>
    <source>
        <strain evidence="3 4">YMD61</strain>
    </source>
</reference>
<dbReference type="InterPro" id="IPR017850">
    <property type="entry name" value="Alkaline_phosphatase_core_sf"/>
</dbReference>
<dbReference type="SUPFAM" id="SSF53649">
    <property type="entry name" value="Alkaline phosphatase-like"/>
    <property type="match status" value="1"/>
</dbReference>
<dbReference type="Proteomes" id="UP001230978">
    <property type="component" value="Chromosome"/>
</dbReference>
<feature type="transmembrane region" description="Helical" evidence="1">
    <location>
        <begin position="103"/>
        <end position="130"/>
    </location>
</feature>
<feature type="transmembrane region" description="Helical" evidence="1">
    <location>
        <begin position="151"/>
        <end position="171"/>
    </location>
</feature>
<evidence type="ECO:0000256" key="1">
    <source>
        <dbReference type="SAM" id="Phobius"/>
    </source>
</evidence>
<dbReference type="InterPro" id="IPR000917">
    <property type="entry name" value="Sulfatase_N"/>
</dbReference>